<proteinExistence type="predicted"/>
<evidence type="ECO:0000313" key="1">
    <source>
        <dbReference type="EMBL" id="KAH8032457.1"/>
    </source>
</evidence>
<comment type="caution">
    <text evidence="1">The sequence shown here is derived from an EMBL/GenBank/DDBJ whole genome shotgun (WGS) entry which is preliminary data.</text>
</comment>
<name>A0A9J6EDM6_RHIMP</name>
<protein>
    <submittedName>
        <fullName evidence="1">Uncharacterized protein</fullName>
    </submittedName>
</protein>
<accession>A0A9J6EDM6</accession>
<reference evidence="1" key="2">
    <citation type="submission" date="2021-09" db="EMBL/GenBank/DDBJ databases">
        <authorList>
            <person name="Jia N."/>
            <person name="Wang J."/>
            <person name="Shi W."/>
            <person name="Du L."/>
            <person name="Sun Y."/>
            <person name="Zhan W."/>
            <person name="Jiang J."/>
            <person name="Wang Q."/>
            <person name="Zhang B."/>
            <person name="Ji P."/>
            <person name="Sakyi L.B."/>
            <person name="Cui X."/>
            <person name="Yuan T."/>
            <person name="Jiang B."/>
            <person name="Yang W."/>
            <person name="Lam T.T.-Y."/>
            <person name="Chang Q."/>
            <person name="Ding S."/>
            <person name="Wang X."/>
            <person name="Zhu J."/>
            <person name="Ruan X."/>
            <person name="Zhao L."/>
            <person name="Wei J."/>
            <person name="Que T."/>
            <person name="Du C."/>
            <person name="Cheng J."/>
            <person name="Dai P."/>
            <person name="Han X."/>
            <person name="Huang E."/>
            <person name="Gao Y."/>
            <person name="Liu J."/>
            <person name="Shao H."/>
            <person name="Ye R."/>
            <person name="Li L."/>
            <person name="Wei W."/>
            <person name="Wang X."/>
            <person name="Wang C."/>
            <person name="Huo Q."/>
            <person name="Li W."/>
            <person name="Guo W."/>
            <person name="Chen H."/>
            <person name="Chen S."/>
            <person name="Zhou L."/>
            <person name="Zhou L."/>
            <person name="Ni X."/>
            <person name="Tian J."/>
            <person name="Zhou Y."/>
            <person name="Sheng Y."/>
            <person name="Liu T."/>
            <person name="Pan Y."/>
            <person name="Xia L."/>
            <person name="Li J."/>
            <person name="Zhao F."/>
            <person name="Cao W."/>
        </authorList>
    </citation>
    <scope>NUCLEOTIDE SEQUENCE</scope>
    <source>
        <strain evidence="1">Rmic-2018</strain>
        <tissue evidence="1">Larvae</tissue>
    </source>
</reference>
<dbReference type="VEuPathDB" id="VectorBase:LOC119163323"/>
<organism evidence="1 2">
    <name type="scientific">Rhipicephalus microplus</name>
    <name type="common">Cattle tick</name>
    <name type="synonym">Boophilus microplus</name>
    <dbReference type="NCBI Taxonomy" id="6941"/>
    <lineage>
        <taxon>Eukaryota</taxon>
        <taxon>Metazoa</taxon>
        <taxon>Ecdysozoa</taxon>
        <taxon>Arthropoda</taxon>
        <taxon>Chelicerata</taxon>
        <taxon>Arachnida</taxon>
        <taxon>Acari</taxon>
        <taxon>Parasitiformes</taxon>
        <taxon>Ixodida</taxon>
        <taxon>Ixodoidea</taxon>
        <taxon>Ixodidae</taxon>
        <taxon>Rhipicephalinae</taxon>
        <taxon>Rhipicephalus</taxon>
        <taxon>Boophilus</taxon>
    </lineage>
</organism>
<dbReference type="EMBL" id="JABSTU010000005">
    <property type="protein sequence ID" value="KAH8032457.1"/>
    <property type="molecule type" value="Genomic_DNA"/>
</dbReference>
<sequence length="314" mass="31589">MMGFLCRGTLPQQAYNVVSDLGHLQQKLVELTTPCNHPSTDPGSAESPAATMATPVEPAAAAPASPKHVAAHSVTVSVAAVSTAPAVVTVAPSSSRPSSVPPERKPAVATNLEDLKLELQKLHGNTMKSNIEQGLQAIFSQNTVAPVLTPAHSQPQVPPLSAFAEHPPTVSHSVGAVMPQAPSAAAAGVLSAHSAGQISSDAAAGSNIPVVTTAAAASALPVSAPCTMLEPAVVTRPQGIPLEQPPPLSSDKVLGLAISASLDVTLDSTDSEHMLNLAISDTLDAFAAPGTHGVLDSGLVAANSTVPPVQTSTH</sequence>
<dbReference type="Proteomes" id="UP000821866">
    <property type="component" value="Chromosome 3"/>
</dbReference>
<gene>
    <name evidence="1" type="ORF">HPB51_025910</name>
</gene>
<reference evidence="1" key="1">
    <citation type="journal article" date="2020" name="Cell">
        <title>Large-Scale Comparative Analyses of Tick Genomes Elucidate Their Genetic Diversity and Vector Capacities.</title>
        <authorList>
            <consortium name="Tick Genome and Microbiome Consortium (TIGMIC)"/>
            <person name="Jia N."/>
            <person name="Wang J."/>
            <person name="Shi W."/>
            <person name="Du L."/>
            <person name="Sun Y."/>
            <person name="Zhan W."/>
            <person name="Jiang J.F."/>
            <person name="Wang Q."/>
            <person name="Zhang B."/>
            <person name="Ji P."/>
            <person name="Bell-Sakyi L."/>
            <person name="Cui X.M."/>
            <person name="Yuan T.T."/>
            <person name="Jiang B.G."/>
            <person name="Yang W.F."/>
            <person name="Lam T.T."/>
            <person name="Chang Q.C."/>
            <person name="Ding S.J."/>
            <person name="Wang X.J."/>
            <person name="Zhu J.G."/>
            <person name="Ruan X.D."/>
            <person name="Zhao L."/>
            <person name="Wei J.T."/>
            <person name="Ye R.Z."/>
            <person name="Que T.C."/>
            <person name="Du C.H."/>
            <person name="Zhou Y.H."/>
            <person name="Cheng J.X."/>
            <person name="Dai P.F."/>
            <person name="Guo W.B."/>
            <person name="Han X.H."/>
            <person name="Huang E.J."/>
            <person name="Li L.F."/>
            <person name="Wei W."/>
            <person name="Gao Y.C."/>
            <person name="Liu J.Z."/>
            <person name="Shao H.Z."/>
            <person name="Wang X."/>
            <person name="Wang C.C."/>
            <person name="Yang T.C."/>
            <person name="Huo Q.B."/>
            <person name="Li W."/>
            <person name="Chen H.Y."/>
            <person name="Chen S.E."/>
            <person name="Zhou L.G."/>
            <person name="Ni X.B."/>
            <person name="Tian J.H."/>
            <person name="Sheng Y."/>
            <person name="Liu T."/>
            <person name="Pan Y.S."/>
            <person name="Xia L.Y."/>
            <person name="Li J."/>
            <person name="Zhao F."/>
            <person name="Cao W.C."/>
        </authorList>
    </citation>
    <scope>NUCLEOTIDE SEQUENCE</scope>
    <source>
        <strain evidence="1">Rmic-2018</strain>
    </source>
</reference>
<evidence type="ECO:0000313" key="2">
    <source>
        <dbReference type="Proteomes" id="UP000821866"/>
    </source>
</evidence>
<keyword evidence="2" id="KW-1185">Reference proteome</keyword>
<dbReference type="AlphaFoldDB" id="A0A9J6EDM6"/>